<evidence type="ECO:0000256" key="1">
    <source>
        <dbReference type="ARBA" id="ARBA00004651"/>
    </source>
</evidence>
<dbReference type="Proteomes" id="UP000829291">
    <property type="component" value="Chromosome 1"/>
</dbReference>
<keyword evidence="8 10" id="KW-0675">Receptor</keyword>
<comment type="subcellular location">
    <subcellularLocation>
        <location evidence="1 10">Cell membrane</location>
        <topology evidence="1 10">Multi-pass membrane protein</topology>
    </subcellularLocation>
</comment>
<evidence type="ECO:0000256" key="8">
    <source>
        <dbReference type="ARBA" id="ARBA00023170"/>
    </source>
</evidence>
<keyword evidence="3 10" id="KW-0716">Sensory transduction</keyword>
<dbReference type="GeneID" id="124296614"/>
<feature type="region of interest" description="Disordered" evidence="11">
    <location>
        <begin position="1"/>
        <end position="25"/>
    </location>
</feature>
<dbReference type="InterPro" id="IPR004117">
    <property type="entry name" value="7tm6_olfct_rcpt"/>
</dbReference>
<feature type="transmembrane region" description="Helical" evidence="10">
    <location>
        <begin position="83"/>
        <end position="106"/>
    </location>
</feature>
<keyword evidence="5 10" id="KW-0552">Olfaction</keyword>
<evidence type="ECO:0000256" key="4">
    <source>
        <dbReference type="ARBA" id="ARBA00022692"/>
    </source>
</evidence>
<keyword evidence="7 10" id="KW-0472">Membrane</keyword>
<evidence type="ECO:0000256" key="2">
    <source>
        <dbReference type="ARBA" id="ARBA00022475"/>
    </source>
</evidence>
<evidence type="ECO:0000256" key="9">
    <source>
        <dbReference type="ARBA" id="ARBA00023224"/>
    </source>
</evidence>
<evidence type="ECO:0000256" key="5">
    <source>
        <dbReference type="ARBA" id="ARBA00022725"/>
    </source>
</evidence>
<protein>
    <recommendedName>
        <fullName evidence="10">Odorant receptor</fullName>
    </recommendedName>
</protein>
<evidence type="ECO:0000313" key="12">
    <source>
        <dbReference type="Proteomes" id="UP000829291"/>
    </source>
</evidence>
<dbReference type="PANTHER" id="PTHR21137:SF35">
    <property type="entry name" value="ODORANT RECEPTOR 19A-RELATED"/>
    <property type="match status" value="1"/>
</dbReference>
<sequence length="450" mass="51098">MSSYTDNESPSRSQKSGTKMLKGKDDFQSNFSSRFRDIKNLRQIHKIPWIKETSFNTAMGGVRHGLSLIASWPMMMETWRMTVIWLFYAAGFFVCVCGCLGGAITARKDLQRLVAALGQAIPVTVIAIKYGLFKTQVKPLNQILKSMESDWESENLNSRRDDPEAIRRREIMTNHARVPRIFFNVYTSVVTICWILFTIAPATKRISSRDQSAPNANKLPLNSWYPFPFSHSPIYQIMYVFEVFLGNVMVIAHTGIDSLLVTIIFHLCGQLEILRSCIEEFRTEERSEEMMWADVKFIVKRHEWIINSARSLEKSFNKILFSQLLAGTLHICLAGFSVLQAMESNNTSVFVKFGLLLTMALQQLFIYSLAGDYLTSQGTLIRVAAYKATWYKLPPSVSRSFLLIMIRATKPITLTAGKFSVMSLPNFTSLIKSAVSYLSVLRAMNTDNSN</sequence>
<feature type="compositionally biased region" description="Polar residues" evidence="11">
    <location>
        <begin position="1"/>
        <end position="17"/>
    </location>
</feature>
<dbReference type="Pfam" id="PF02949">
    <property type="entry name" value="7tm_6"/>
    <property type="match status" value="1"/>
</dbReference>
<evidence type="ECO:0000256" key="10">
    <source>
        <dbReference type="RuleBase" id="RU351113"/>
    </source>
</evidence>
<accession>A0ABM3GQT4</accession>
<keyword evidence="6 10" id="KW-1133">Transmembrane helix</keyword>
<feature type="transmembrane region" description="Helical" evidence="10">
    <location>
        <begin position="181"/>
        <end position="200"/>
    </location>
</feature>
<dbReference type="PANTHER" id="PTHR21137">
    <property type="entry name" value="ODORANT RECEPTOR"/>
    <property type="match status" value="1"/>
</dbReference>
<proteinExistence type="inferred from homology"/>
<comment type="caution">
    <text evidence="10">Lacks conserved residue(s) required for the propagation of feature annotation.</text>
</comment>
<feature type="transmembrane region" description="Helical" evidence="10">
    <location>
        <begin position="350"/>
        <end position="370"/>
    </location>
</feature>
<organism evidence="12 13">
    <name type="scientific">Neodiprion lecontei</name>
    <name type="common">Redheaded pine sawfly</name>
    <dbReference type="NCBI Taxonomy" id="441921"/>
    <lineage>
        <taxon>Eukaryota</taxon>
        <taxon>Metazoa</taxon>
        <taxon>Ecdysozoa</taxon>
        <taxon>Arthropoda</taxon>
        <taxon>Hexapoda</taxon>
        <taxon>Insecta</taxon>
        <taxon>Pterygota</taxon>
        <taxon>Neoptera</taxon>
        <taxon>Endopterygota</taxon>
        <taxon>Hymenoptera</taxon>
        <taxon>Tenthredinoidea</taxon>
        <taxon>Diprionidae</taxon>
        <taxon>Diprioninae</taxon>
        <taxon>Neodiprion</taxon>
    </lineage>
</organism>
<gene>
    <name evidence="13" type="primary">LOC124296614</name>
</gene>
<feature type="transmembrane region" description="Helical" evidence="10">
    <location>
        <begin position="113"/>
        <end position="132"/>
    </location>
</feature>
<keyword evidence="9 10" id="KW-0807">Transducer</keyword>
<evidence type="ECO:0000313" key="13">
    <source>
        <dbReference type="RefSeq" id="XP_046602620.1"/>
    </source>
</evidence>
<keyword evidence="2" id="KW-1003">Cell membrane</keyword>
<name>A0ABM3GQT4_NEOLC</name>
<evidence type="ECO:0000256" key="3">
    <source>
        <dbReference type="ARBA" id="ARBA00022606"/>
    </source>
</evidence>
<feature type="transmembrane region" description="Helical" evidence="10">
    <location>
        <begin position="319"/>
        <end position="338"/>
    </location>
</feature>
<keyword evidence="12" id="KW-1185">Reference proteome</keyword>
<comment type="similarity">
    <text evidence="10">Belongs to the insect chemoreceptor superfamily. Heteromeric odorant receptor channel (TC 1.A.69) family.</text>
</comment>
<keyword evidence="4 10" id="KW-0812">Transmembrane</keyword>
<reference evidence="13" key="1">
    <citation type="submission" date="2025-08" db="UniProtKB">
        <authorList>
            <consortium name="RefSeq"/>
        </authorList>
    </citation>
    <scope>IDENTIFICATION</scope>
    <source>
        <tissue evidence="13">Thorax and Abdomen</tissue>
    </source>
</reference>
<evidence type="ECO:0000256" key="7">
    <source>
        <dbReference type="ARBA" id="ARBA00023136"/>
    </source>
</evidence>
<evidence type="ECO:0000256" key="11">
    <source>
        <dbReference type="SAM" id="MobiDB-lite"/>
    </source>
</evidence>
<dbReference type="RefSeq" id="XP_046602620.1">
    <property type="nucleotide sequence ID" value="XM_046746664.1"/>
</dbReference>
<evidence type="ECO:0000256" key="6">
    <source>
        <dbReference type="ARBA" id="ARBA00022989"/>
    </source>
</evidence>